<dbReference type="PROSITE" id="PS51296">
    <property type="entry name" value="RIESKE"/>
    <property type="match status" value="1"/>
</dbReference>
<dbReference type="InterPro" id="IPR017941">
    <property type="entry name" value="Rieske_2Fe-2S"/>
</dbReference>
<dbReference type="PANTHER" id="PTHR21266:SF32">
    <property type="entry name" value="CHOLESTEROL 7-DESATURASE NVD"/>
    <property type="match status" value="1"/>
</dbReference>
<proteinExistence type="inferred from homology"/>
<evidence type="ECO:0000256" key="2">
    <source>
        <dbReference type="ARBA" id="ARBA00004370"/>
    </source>
</evidence>
<comment type="subunit">
    <text evidence="18">Homotrimer. The two-component system 3-ketosteroid-9-alpha-monooxygenase is composed of an oxygenase component KshA and a reductase component KshB.</text>
</comment>
<evidence type="ECO:0000256" key="3">
    <source>
        <dbReference type="ARBA" id="ARBA00004972"/>
    </source>
</evidence>
<keyword evidence="23" id="KW-1185">Reference proteome</keyword>
<keyword evidence="11" id="KW-0411">Iron-sulfur</keyword>
<comment type="subcellular location">
    <subcellularLocation>
        <location evidence="2">Membrane</location>
    </subcellularLocation>
</comment>
<keyword evidence="13" id="KW-0753">Steroid metabolism</keyword>
<dbReference type="EMBL" id="PDJK01000002">
    <property type="protein sequence ID" value="PFG47909.1"/>
    <property type="molecule type" value="Genomic_DNA"/>
</dbReference>
<comment type="caution">
    <text evidence="22">The sequence shown here is derived from an EMBL/GenBank/DDBJ whole genome shotgun (WGS) entry which is preliminary data.</text>
</comment>
<keyword evidence="10" id="KW-0408">Iron</keyword>
<keyword evidence="8" id="KW-1133">Transmembrane helix</keyword>
<dbReference type="GO" id="GO:0016020">
    <property type="term" value="C:membrane"/>
    <property type="evidence" value="ECO:0007669"/>
    <property type="project" value="UniProtKB-SubCell"/>
</dbReference>
<accession>A0A2A9FBU9</accession>
<evidence type="ECO:0000256" key="8">
    <source>
        <dbReference type="ARBA" id="ARBA00022989"/>
    </source>
</evidence>
<dbReference type="InterPro" id="IPR036922">
    <property type="entry name" value="Rieske_2Fe-2S_sf"/>
</dbReference>
<dbReference type="AlphaFoldDB" id="A0A2A9FBU9"/>
<dbReference type="GO" id="GO:0005737">
    <property type="term" value="C:cytoplasm"/>
    <property type="evidence" value="ECO:0007669"/>
    <property type="project" value="TreeGrafter"/>
</dbReference>
<dbReference type="InterPro" id="IPR045605">
    <property type="entry name" value="KshA-like_C"/>
</dbReference>
<evidence type="ECO:0000256" key="12">
    <source>
        <dbReference type="ARBA" id="ARBA00023136"/>
    </source>
</evidence>
<dbReference type="SUPFAM" id="SSF50022">
    <property type="entry name" value="ISP domain"/>
    <property type="match status" value="1"/>
</dbReference>
<keyword evidence="12" id="KW-0472">Membrane</keyword>
<evidence type="ECO:0000256" key="11">
    <source>
        <dbReference type="ARBA" id="ARBA00023014"/>
    </source>
</evidence>
<keyword evidence="9" id="KW-0560">Oxidoreductase</keyword>
<evidence type="ECO:0000256" key="4">
    <source>
        <dbReference type="ARBA" id="ARBA00022692"/>
    </source>
</evidence>
<keyword evidence="5" id="KW-0001">2Fe-2S</keyword>
<evidence type="ECO:0000256" key="6">
    <source>
        <dbReference type="ARBA" id="ARBA00022723"/>
    </source>
</evidence>
<keyword evidence="6" id="KW-0479">Metal-binding</keyword>
<evidence type="ECO:0000256" key="16">
    <source>
        <dbReference type="ARBA" id="ARBA00026095"/>
    </source>
</evidence>
<evidence type="ECO:0000313" key="22">
    <source>
        <dbReference type="EMBL" id="PFG47909.1"/>
    </source>
</evidence>
<evidence type="ECO:0000256" key="5">
    <source>
        <dbReference type="ARBA" id="ARBA00022714"/>
    </source>
</evidence>
<dbReference type="SUPFAM" id="SSF55961">
    <property type="entry name" value="Bet v1-like"/>
    <property type="match status" value="1"/>
</dbReference>
<dbReference type="Gene3D" id="3.90.380.10">
    <property type="entry name" value="Naphthalene 1,2-dioxygenase Alpha Subunit, Chain A, domain 1"/>
    <property type="match status" value="1"/>
</dbReference>
<dbReference type="GO" id="GO:0016042">
    <property type="term" value="P:lipid catabolic process"/>
    <property type="evidence" value="ECO:0007669"/>
    <property type="project" value="UniProtKB-KW"/>
</dbReference>
<evidence type="ECO:0000256" key="13">
    <source>
        <dbReference type="ARBA" id="ARBA00023221"/>
    </source>
</evidence>
<dbReference type="Proteomes" id="UP000243542">
    <property type="component" value="Unassembled WGS sequence"/>
</dbReference>
<dbReference type="GO" id="GO:0046872">
    <property type="term" value="F:metal ion binding"/>
    <property type="evidence" value="ECO:0007669"/>
    <property type="project" value="UniProtKB-KW"/>
</dbReference>
<comment type="cofactor">
    <cofactor evidence="1">
        <name>Fe cation</name>
        <dbReference type="ChEBI" id="CHEBI:24875"/>
    </cofactor>
</comment>
<sequence length="377" mass="42274">MAKYRALRRIMTIFTTDAASTEKGAVRFMRALGKHSPFWSTRTSDRTTRPAENGAVPRLPYPDGWFAVAFRDELPPGRVLARRFLGEDVVLYRTRTGLLRAVRPFCPHLGAHLAHGGRIEGDDIVCPFHGFAFDPSGTCVRTGCGAPPPPNAQLTTWEVREIDSVILLWHHAQGHPPDWEVPATPAEGLCAPRHVVHTLNDHPQDILENGIDLGHFPPVHNIAGDNLRTRYTGNEMVINLDINPVEGGHVGLFGALGATLEMRLYGVGFAIARTYIPKLRARAQLWMLPTPIDPLHIELRIAGRIEQVLDRRPPAPVARLLSTAMVLFFDHDVSKDLPIWTNKTYLDRPKLIKGDGPIMEYRRWARQFYSERSPQVS</sequence>
<comment type="catalytic activity">
    <reaction evidence="19">
        <text>cholesterol + NADH + O2 + H(+) = 7-dehydrocholesterol + NAD(+) + 2 H2O</text>
        <dbReference type="Rhea" id="RHEA:51644"/>
        <dbReference type="ChEBI" id="CHEBI:15377"/>
        <dbReference type="ChEBI" id="CHEBI:15378"/>
        <dbReference type="ChEBI" id="CHEBI:15379"/>
        <dbReference type="ChEBI" id="CHEBI:16113"/>
        <dbReference type="ChEBI" id="CHEBI:17759"/>
        <dbReference type="ChEBI" id="CHEBI:57540"/>
        <dbReference type="ChEBI" id="CHEBI:57945"/>
        <dbReference type="EC" id="1.14.19.21"/>
    </reaction>
    <physiologicalReaction direction="left-to-right" evidence="19">
        <dbReference type="Rhea" id="RHEA:51645"/>
    </physiologicalReaction>
</comment>
<dbReference type="PANTHER" id="PTHR21266">
    <property type="entry name" value="IRON-SULFUR DOMAIN CONTAINING PROTEIN"/>
    <property type="match status" value="1"/>
</dbReference>
<evidence type="ECO:0000313" key="23">
    <source>
        <dbReference type="Proteomes" id="UP000243542"/>
    </source>
</evidence>
<name>A0A2A9FBU9_9PSEU</name>
<dbReference type="InterPro" id="IPR050584">
    <property type="entry name" value="Cholesterol_7-desaturase"/>
</dbReference>
<keyword evidence="13" id="KW-0443">Lipid metabolism</keyword>
<evidence type="ECO:0000256" key="20">
    <source>
        <dbReference type="ARBA" id="ARBA00049548"/>
    </source>
</evidence>
<dbReference type="GO" id="GO:0008203">
    <property type="term" value="P:cholesterol metabolic process"/>
    <property type="evidence" value="ECO:0007669"/>
    <property type="project" value="InterPro"/>
</dbReference>
<evidence type="ECO:0000256" key="18">
    <source>
        <dbReference type="ARBA" id="ARBA00046982"/>
    </source>
</evidence>
<feature type="domain" description="Rieske" evidence="21">
    <location>
        <begin position="66"/>
        <end position="168"/>
    </location>
</feature>
<dbReference type="Gene3D" id="2.102.10.10">
    <property type="entry name" value="Rieske [2Fe-2S] iron-sulphur domain"/>
    <property type="match status" value="1"/>
</dbReference>
<dbReference type="EC" id="1.14.19.21" evidence="16"/>
<evidence type="ECO:0000256" key="7">
    <source>
        <dbReference type="ARBA" id="ARBA00022963"/>
    </source>
</evidence>
<dbReference type="GO" id="GO:0051537">
    <property type="term" value="F:2 iron, 2 sulfur cluster binding"/>
    <property type="evidence" value="ECO:0007669"/>
    <property type="project" value="UniProtKB-KW"/>
</dbReference>
<evidence type="ECO:0000256" key="17">
    <source>
        <dbReference type="ARBA" id="ARBA00030944"/>
    </source>
</evidence>
<evidence type="ECO:0000256" key="10">
    <source>
        <dbReference type="ARBA" id="ARBA00023004"/>
    </source>
</evidence>
<comment type="similarity">
    <text evidence="15">Belongs to the cholesterol 7-desaturase family.</text>
</comment>
<evidence type="ECO:0000256" key="1">
    <source>
        <dbReference type="ARBA" id="ARBA00001962"/>
    </source>
</evidence>
<gene>
    <name evidence="22" type="ORF">ATK36_2971</name>
</gene>
<evidence type="ECO:0000259" key="21">
    <source>
        <dbReference type="PROSITE" id="PS51296"/>
    </source>
</evidence>
<dbReference type="CDD" id="cd03469">
    <property type="entry name" value="Rieske_RO_Alpha_N"/>
    <property type="match status" value="1"/>
</dbReference>
<evidence type="ECO:0000256" key="19">
    <source>
        <dbReference type="ARBA" id="ARBA00047853"/>
    </source>
</evidence>
<dbReference type="Pfam" id="PF19298">
    <property type="entry name" value="KshA_C"/>
    <property type="match status" value="1"/>
</dbReference>
<dbReference type="GO" id="GO:0004497">
    <property type="term" value="F:monooxygenase activity"/>
    <property type="evidence" value="ECO:0007669"/>
    <property type="project" value="UniProtKB-ARBA"/>
</dbReference>
<organism evidence="22 23">
    <name type="scientific">Amycolatopsis sulphurea</name>
    <dbReference type="NCBI Taxonomy" id="76022"/>
    <lineage>
        <taxon>Bacteria</taxon>
        <taxon>Bacillati</taxon>
        <taxon>Actinomycetota</taxon>
        <taxon>Actinomycetes</taxon>
        <taxon>Pseudonocardiales</taxon>
        <taxon>Pseudonocardiaceae</taxon>
        <taxon>Amycolatopsis</taxon>
    </lineage>
</organism>
<keyword evidence="4" id="KW-0812">Transmembrane</keyword>
<comment type="pathway">
    <text evidence="14">Steroid hormone biosynthesis; dafachronic acid biosynthesis.</text>
</comment>
<comment type="pathway">
    <text evidence="3">Hormone biosynthesis.</text>
</comment>
<comment type="catalytic activity">
    <reaction evidence="20">
        <text>cholesterol + NADPH + O2 + H(+) = 7-dehydrocholesterol + NADP(+) + 2 H2O</text>
        <dbReference type="Rhea" id="RHEA:45024"/>
        <dbReference type="ChEBI" id="CHEBI:15377"/>
        <dbReference type="ChEBI" id="CHEBI:15378"/>
        <dbReference type="ChEBI" id="CHEBI:15379"/>
        <dbReference type="ChEBI" id="CHEBI:16113"/>
        <dbReference type="ChEBI" id="CHEBI:17759"/>
        <dbReference type="ChEBI" id="CHEBI:57783"/>
        <dbReference type="ChEBI" id="CHEBI:58349"/>
        <dbReference type="EC" id="1.14.19.21"/>
    </reaction>
    <physiologicalReaction direction="left-to-right" evidence="20">
        <dbReference type="Rhea" id="RHEA:45025"/>
    </physiologicalReaction>
</comment>
<protein>
    <recommendedName>
        <fullName evidence="16">cholesterol 7-desaturase</fullName>
        <ecNumber evidence="16">1.14.19.21</ecNumber>
    </recommendedName>
    <alternativeName>
        <fullName evidence="17">Rieske-type oxygenase</fullName>
    </alternativeName>
</protein>
<evidence type="ECO:0000256" key="9">
    <source>
        <dbReference type="ARBA" id="ARBA00023002"/>
    </source>
</evidence>
<dbReference type="GO" id="GO:0170056">
    <property type="term" value="F:cholesterol 7-desaturase [NAD(P)H] activity"/>
    <property type="evidence" value="ECO:0007669"/>
    <property type="project" value="UniProtKB-EC"/>
</dbReference>
<keyword evidence="7" id="KW-0442">Lipid degradation</keyword>
<evidence type="ECO:0000256" key="14">
    <source>
        <dbReference type="ARBA" id="ARBA00025712"/>
    </source>
</evidence>
<reference evidence="22 23" key="1">
    <citation type="submission" date="2017-10" db="EMBL/GenBank/DDBJ databases">
        <title>Sequencing the genomes of 1000 actinobacteria strains.</title>
        <authorList>
            <person name="Klenk H.-P."/>
        </authorList>
    </citation>
    <scope>NUCLEOTIDE SEQUENCE [LARGE SCALE GENOMIC DNA]</scope>
    <source>
        <strain evidence="22 23">DSM 46092</strain>
    </source>
</reference>
<dbReference type="Pfam" id="PF00355">
    <property type="entry name" value="Rieske"/>
    <property type="match status" value="1"/>
</dbReference>
<evidence type="ECO:0000256" key="15">
    <source>
        <dbReference type="ARBA" id="ARBA00025729"/>
    </source>
</evidence>